<dbReference type="InterPro" id="IPR038938">
    <property type="entry name" value="D27-like"/>
</dbReference>
<feature type="domain" description="Beta-carotene isomerase D27-like C-terminal" evidence="1">
    <location>
        <begin position="102"/>
        <end position="187"/>
    </location>
</feature>
<reference evidence="2" key="1">
    <citation type="submission" date="2019-12" db="EMBL/GenBank/DDBJ databases">
        <title>High-Quality draft genome sequences of three cyanobacteria isolated from the limestone walls of the Old Cathedral of Coimbra.</title>
        <authorList>
            <person name="Tiago I."/>
            <person name="Soares F."/>
            <person name="Portugal A."/>
        </authorList>
    </citation>
    <scope>NUCLEOTIDE SEQUENCE [LARGE SCALE GENOMIC DNA]</scope>
    <source>
        <strain evidence="2">C</strain>
    </source>
</reference>
<dbReference type="GO" id="GO:0005506">
    <property type="term" value="F:iron ion binding"/>
    <property type="evidence" value="ECO:0007669"/>
    <property type="project" value="InterPro"/>
</dbReference>
<keyword evidence="3" id="KW-1185">Reference proteome</keyword>
<gene>
    <name evidence="2" type="ORF">GS597_11385</name>
</gene>
<protein>
    <submittedName>
        <fullName evidence="2">DUF4033 domain-containing protein</fullName>
    </submittedName>
</protein>
<dbReference type="Proteomes" id="UP000607397">
    <property type="component" value="Unassembled WGS sequence"/>
</dbReference>
<comment type="caution">
    <text evidence="2">The sequence shown here is derived from an EMBL/GenBank/DDBJ whole genome shotgun (WGS) entry which is preliminary data.</text>
</comment>
<dbReference type="EMBL" id="WVIC01000021">
    <property type="protein sequence ID" value="NCJ07099.1"/>
    <property type="molecule type" value="Genomic_DNA"/>
</dbReference>
<evidence type="ECO:0000313" key="2">
    <source>
        <dbReference type="EMBL" id="NCJ07099.1"/>
    </source>
</evidence>
<name>A0A8K2A7N1_9CYAN</name>
<evidence type="ECO:0000313" key="3">
    <source>
        <dbReference type="Proteomes" id="UP000607397"/>
    </source>
</evidence>
<proteinExistence type="predicted"/>
<organism evidence="2 3">
    <name type="scientific">Petrachloros mirabilis ULC683</name>
    <dbReference type="NCBI Taxonomy" id="2781853"/>
    <lineage>
        <taxon>Bacteria</taxon>
        <taxon>Bacillati</taxon>
        <taxon>Cyanobacteriota</taxon>
        <taxon>Cyanophyceae</taxon>
        <taxon>Synechococcales</taxon>
        <taxon>Petrachlorosaceae</taxon>
        <taxon>Petrachloros</taxon>
        <taxon>Petrachloros mirabilis</taxon>
    </lineage>
</organism>
<accession>A0A8K2A7N1</accession>
<dbReference type="Pfam" id="PF13225">
    <property type="entry name" value="D27-like_C"/>
    <property type="match status" value="1"/>
</dbReference>
<dbReference type="AlphaFoldDB" id="A0A8K2A7N1"/>
<dbReference type="InterPro" id="IPR025114">
    <property type="entry name" value="D27-like_C"/>
</dbReference>
<sequence length="216" mass="24010">MGSPAKHTYHDTLIDRLLIGLISRQIARTLGSQTPFKGYVGFVDLSRQIMQGRNALEQQAVVAVVLRSLVPSPVLTAIRTLFTPTRRVCELNAWFATRLFEWLVGPCDLQTVEVKGTTGQSQLQTSGVHIQKCRYLEQSGCVGMCLNLCKLPTQKFFTQDFGIPLTLTPNFEDFSCEMVFGQEPPDFTTEAAYQQGCLSTCTLSATHRPTCPTVRD</sequence>
<dbReference type="PANTHER" id="PTHR33591">
    <property type="entry name" value="BETA-CAROTENE ISOMERASE D27"/>
    <property type="match status" value="1"/>
</dbReference>
<evidence type="ECO:0000259" key="1">
    <source>
        <dbReference type="Pfam" id="PF13225"/>
    </source>
</evidence>
<dbReference type="PANTHER" id="PTHR33591:SF4">
    <property type="entry name" value="OS08G0114100 PROTEIN"/>
    <property type="match status" value="1"/>
</dbReference>